<evidence type="ECO:0000256" key="4">
    <source>
        <dbReference type="ARBA" id="ARBA00022723"/>
    </source>
</evidence>
<accession>A0AAW1NAB9</accession>
<dbReference type="InterPro" id="IPR015919">
    <property type="entry name" value="Cadherin-like_sf"/>
</dbReference>
<evidence type="ECO:0000256" key="9">
    <source>
        <dbReference type="ARBA" id="ARBA00022989"/>
    </source>
</evidence>
<feature type="domain" description="Cadherin" evidence="14">
    <location>
        <begin position="328"/>
        <end position="436"/>
    </location>
</feature>
<keyword evidence="9" id="KW-1133">Transmembrane helix</keyword>
<dbReference type="PROSITE" id="PS00232">
    <property type="entry name" value="CADHERIN_1"/>
    <property type="match status" value="5"/>
</dbReference>
<dbReference type="FunFam" id="2.60.40.60:FF:000266">
    <property type="entry name" value="Cadherin 23"/>
    <property type="match status" value="1"/>
</dbReference>
<evidence type="ECO:0000256" key="5">
    <source>
        <dbReference type="ARBA" id="ARBA00022729"/>
    </source>
</evidence>
<evidence type="ECO:0000313" key="16">
    <source>
        <dbReference type="Proteomes" id="UP001458880"/>
    </source>
</evidence>
<keyword evidence="2" id="KW-1003">Cell membrane</keyword>
<feature type="domain" description="Cadherin" evidence="14">
    <location>
        <begin position="99"/>
        <end position="216"/>
    </location>
</feature>
<keyword evidence="10" id="KW-0472">Membrane</keyword>
<feature type="domain" description="Cadherin" evidence="14">
    <location>
        <begin position="1275"/>
        <end position="1390"/>
    </location>
</feature>
<keyword evidence="8" id="KW-0130">Cell adhesion</keyword>
<evidence type="ECO:0000256" key="11">
    <source>
        <dbReference type="ARBA" id="ARBA00023180"/>
    </source>
</evidence>
<dbReference type="SUPFAM" id="SSF49313">
    <property type="entry name" value="Cadherin-like"/>
    <property type="match status" value="12"/>
</dbReference>
<evidence type="ECO:0000256" key="2">
    <source>
        <dbReference type="ARBA" id="ARBA00022475"/>
    </source>
</evidence>
<feature type="domain" description="Cadherin" evidence="14">
    <location>
        <begin position="925"/>
        <end position="1023"/>
    </location>
</feature>
<dbReference type="SMART" id="SM00112">
    <property type="entry name" value="CA"/>
    <property type="match status" value="12"/>
</dbReference>
<feature type="domain" description="Cadherin" evidence="14">
    <location>
        <begin position="1037"/>
        <end position="1149"/>
    </location>
</feature>
<dbReference type="InterPro" id="IPR002126">
    <property type="entry name" value="Cadherin-like_dom"/>
</dbReference>
<gene>
    <name evidence="15" type="ORF">QE152_g772</name>
</gene>
<dbReference type="GO" id="GO:0005509">
    <property type="term" value="F:calcium ion binding"/>
    <property type="evidence" value="ECO:0007669"/>
    <property type="project" value="UniProtKB-UniRule"/>
</dbReference>
<evidence type="ECO:0000256" key="6">
    <source>
        <dbReference type="ARBA" id="ARBA00022737"/>
    </source>
</evidence>
<evidence type="ECO:0000256" key="10">
    <source>
        <dbReference type="ARBA" id="ARBA00023136"/>
    </source>
</evidence>
<feature type="compositionally biased region" description="Polar residues" evidence="13">
    <location>
        <begin position="1652"/>
        <end position="1668"/>
    </location>
</feature>
<dbReference type="CDD" id="cd11304">
    <property type="entry name" value="Cadherin_repeat"/>
    <property type="match status" value="12"/>
</dbReference>
<protein>
    <submittedName>
        <fullName evidence="15">Cadherin domain</fullName>
    </submittedName>
</protein>
<keyword evidence="7 12" id="KW-0106">Calcium</keyword>
<evidence type="ECO:0000313" key="15">
    <source>
        <dbReference type="EMBL" id="KAK9754965.1"/>
    </source>
</evidence>
<evidence type="ECO:0000256" key="8">
    <source>
        <dbReference type="ARBA" id="ARBA00022889"/>
    </source>
</evidence>
<evidence type="ECO:0000256" key="12">
    <source>
        <dbReference type="PROSITE-ProRule" id="PRU00043"/>
    </source>
</evidence>
<comment type="subcellular location">
    <subcellularLocation>
        <location evidence="1">Cell membrane</location>
        <topology evidence="1">Single-pass type I membrane protein</topology>
    </subcellularLocation>
</comment>
<dbReference type="Proteomes" id="UP001458880">
    <property type="component" value="Unassembled WGS sequence"/>
</dbReference>
<feature type="domain" description="Cadherin" evidence="14">
    <location>
        <begin position="11"/>
        <end position="98"/>
    </location>
</feature>
<keyword evidence="3" id="KW-0812">Transmembrane</keyword>
<keyword evidence="11" id="KW-0325">Glycoprotein</keyword>
<keyword evidence="16" id="KW-1185">Reference proteome</keyword>
<dbReference type="PANTHER" id="PTHR24028:SF146">
    <property type="entry name" value="CADHERIN 96CB, ISOFORM D-RELATED"/>
    <property type="match status" value="1"/>
</dbReference>
<proteinExistence type="predicted"/>
<keyword evidence="6" id="KW-0677">Repeat</keyword>
<dbReference type="InterPro" id="IPR050174">
    <property type="entry name" value="Protocadherin/Cadherin-CA"/>
</dbReference>
<feature type="domain" description="Cadherin" evidence="14">
    <location>
        <begin position="644"/>
        <end position="751"/>
    </location>
</feature>
<dbReference type="PANTHER" id="PTHR24028">
    <property type="entry name" value="CADHERIN-87A"/>
    <property type="match status" value="1"/>
</dbReference>
<organism evidence="15 16">
    <name type="scientific">Popillia japonica</name>
    <name type="common">Japanese beetle</name>
    <dbReference type="NCBI Taxonomy" id="7064"/>
    <lineage>
        <taxon>Eukaryota</taxon>
        <taxon>Metazoa</taxon>
        <taxon>Ecdysozoa</taxon>
        <taxon>Arthropoda</taxon>
        <taxon>Hexapoda</taxon>
        <taxon>Insecta</taxon>
        <taxon>Pterygota</taxon>
        <taxon>Neoptera</taxon>
        <taxon>Endopterygota</taxon>
        <taxon>Coleoptera</taxon>
        <taxon>Polyphaga</taxon>
        <taxon>Scarabaeiformia</taxon>
        <taxon>Scarabaeidae</taxon>
        <taxon>Rutelinae</taxon>
        <taxon>Popillia</taxon>
    </lineage>
</organism>
<feature type="region of interest" description="Disordered" evidence="13">
    <location>
        <begin position="1591"/>
        <end position="1691"/>
    </location>
</feature>
<comment type="caution">
    <text evidence="15">The sequence shown here is derived from an EMBL/GenBank/DDBJ whole genome shotgun (WGS) entry which is preliminary data.</text>
</comment>
<feature type="compositionally biased region" description="Low complexity" evidence="13">
    <location>
        <begin position="1591"/>
        <end position="1609"/>
    </location>
</feature>
<feature type="domain" description="Cadherin" evidence="14">
    <location>
        <begin position="1150"/>
        <end position="1272"/>
    </location>
</feature>
<dbReference type="GO" id="GO:0005886">
    <property type="term" value="C:plasma membrane"/>
    <property type="evidence" value="ECO:0007669"/>
    <property type="project" value="UniProtKB-SubCell"/>
</dbReference>
<dbReference type="PRINTS" id="PR00205">
    <property type="entry name" value="CADHERIN"/>
</dbReference>
<dbReference type="PROSITE" id="PS50268">
    <property type="entry name" value="CADHERIN_2"/>
    <property type="match status" value="11"/>
</dbReference>
<dbReference type="GO" id="GO:0007156">
    <property type="term" value="P:homophilic cell adhesion via plasma membrane adhesion molecules"/>
    <property type="evidence" value="ECO:0007669"/>
    <property type="project" value="InterPro"/>
</dbReference>
<evidence type="ECO:0000256" key="1">
    <source>
        <dbReference type="ARBA" id="ARBA00004251"/>
    </source>
</evidence>
<name>A0AAW1NAB9_POPJA</name>
<reference evidence="15 16" key="1">
    <citation type="journal article" date="2024" name="BMC Genomics">
        <title>De novo assembly and annotation of Popillia japonica's genome with initial clues to its potential as an invasive pest.</title>
        <authorList>
            <person name="Cucini C."/>
            <person name="Boschi S."/>
            <person name="Funari R."/>
            <person name="Cardaioli E."/>
            <person name="Iannotti N."/>
            <person name="Marturano G."/>
            <person name="Paoli F."/>
            <person name="Bruttini M."/>
            <person name="Carapelli A."/>
            <person name="Frati F."/>
            <person name="Nardi F."/>
        </authorList>
    </citation>
    <scope>NUCLEOTIDE SEQUENCE [LARGE SCALE GENOMIC DNA]</scope>
    <source>
        <strain evidence="15">DMR45628</strain>
    </source>
</reference>
<feature type="domain" description="Cadherin" evidence="14">
    <location>
        <begin position="803"/>
        <end position="915"/>
    </location>
</feature>
<evidence type="ECO:0000256" key="3">
    <source>
        <dbReference type="ARBA" id="ARBA00022692"/>
    </source>
</evidence>
<dbReference type="InterPro" id="IPR020894">
    <property type="entry name" value="Cadherin_CS"/>
</dbReference>
<evidence type="ECO:0000259" key="14">
    <source>
        <dbReference type="PROSITE" id="PS50268"/>
    </source>
</evidence>
<feature type="domain" description="Cadherin" evidence="14">
    <location>
        <begin position="504"/>
        <end position="643"/>
    </location>
</feature>
<dbReference type="Gene3D" id="2.60.40.60">
    <property type="entry name" value="Cadherins"/>
    <property type="match status" value="12"/>
</dbReference>
<dbReference type="FunFam" id="2.60.40.60:FF:000092">
    <property type="entry name" value="Protocadherin 8"/>
    <property type="match status" value="2"/>
</dbReference>
<sequence>MYLWLTVFKGIHATDRDKPNTPNSEIHYSITAGNEKGKFGLDNSHEGYLVLKKPLDYDNGDREFLLTISASDRGVPQRSSNATIKVSIQDNDDLPPKFTKGVYRTKISESYPITGEKIHKLLEFDPPILAFDQDRGIDTAIRYDIIAGNERHLFYLDHVNGSLFLEREIDLDSERSLPANTFVLQIQASQLDNPVKTGVARVEVEILDLNDNLPEFEVDLYNISIVENLPNGFSVLQVIASDQDQGDNGEFSYQLEDRTKAFTMDSRTGWITVRDQTILDREKRSTIKMRVYAKEKVPTVVTNTIGVSSVAVEITLLDANDNNPTFIPNNIYEFNVTTDTRVGDPVGQIHAIDPDLARNGMVIYTIKDAANTSAPFKIDPRTGRISITEAPLPIGRHLLFIEATDQPVNPSEKRVSLAVVTIDVKAPGHSDGLPDFIGAPYEFWVGGNVDVGTSVGQIRITEDHQQKKISYDLLHSYDEGVPFAVEEKSGTITVVDDLSKYDRILYDFEAVVTDENTIALVTNATIHVVDFDDNIFINNPDASLTEFHVKENQNSTIIGTLMPENVTIKDLSFVIANENDVTDCIAISSAGTLYTLKPLDREDRAVYRLTIIAEYSRGGVNSKSGVYQASIYVDDENDNAPQFERELYEGRIKENSIAGTEVELNYPIHVKDADVGENAEFTVTIFGNGSEMFRLDRSTGKVYFNSGSMPLDREEKSSYLLRLVAKDNGNLSSEAKLVIKIEDENDNAPQFTQMNVILNKDIQVVEYDKGGAKITRPEDYSNGTTSGLYMLLNAFKTRGKNNAKVSPVISLPEDIAVGTTVLQLVAEDKDSLDNAVIKYELISETYIPNEHNIDPFHVTQYFMINSMNGDVIVARTLPPESEFRLNITAADKKGLKDFVILRIFIKDVNDHPPVFKKSWYNFDAEEINYSTNVLGRIEATDADFGMNANVSYSLKTDSNEMLPFEISENSGLLKINGQLDRETRDKYSFYVIAYDNPTSDKSLSSSVNVEVNILDINDNAPVFYGYDDLITIDENTSIPVYYATASENTPLGTPISRVFANDSDFSGNGNGLLLFDIPYHNNLENLFAIDSKDGIVTTIGKLDYERSDTHNLTITASDLGSPSLTSTALMIVRILDVPEDMSNPDQPVFAHRYYEVEVEENVPIPLKLLTLNVTDAYRNYRLRYSIVADKDSEIKRTFKIDPKNGSLYIIESPDREIKDRYEIHVRLDQYKVGRDMTVMVYPVTNEKLSDIGLNEVKIIVRVTDLNDNVPRFTITGRPIVAAVPASANFGYQIIKLQAKDADLGINGEVRYQILGRADEVTRRFAIDPITGQVRAVSNFIKDAGKIYGFDVKATDRRGADDGKSSIANVFVYVLDEQKQLIMVMGSKPTDVEKDMENITLVLYNSTGFDIRVRKLEPHADRKQVDNGATDMYLYAVDPLLNVLGGSTFKCSGRYGCLTKSSTNQTTRNRTKFRQIQSARKRLLKKSYAHSHQMGYTLASTLGKPTLFPSSFAEGIHYGDTITTGPSHRGYRHHQHDVNCPRFTGRRTNIREGSRSIGGMETSITSLHSSGQDSGIVDTGIHCQCGQSSTQSSGEDIHCQCGQSSTQSSGEDSTNSYEDSLKSVHHKCRSATLKHDSKSPHRRERKGSLSEDMLQQRSSFVHPSVSNHSHLPHTGTLLAPGTKRSSERLMMS</sequence>
<keyword evidence="5" id="KW-0732">Signal</keyword>
<dbReference type="FunFam" id="2.60.40.60:FF:000123">
    <property type="entry name" value="Protocadherin beta 4"/>
    <property type="match status" value="1"/>
</dbReference>
<evidence type="ECO:0000256" key="13">
    <source>
        <dbReference type="SAM" id="MobiDB-lite"/>
    </source>
</evidence>
<evidence type="ECO:0000256" key="7">
    <source>
        <dbReference type="ARBA" id="ARBA00022837"/>
    </source>
</evidence>
<feature type="domain" description="Cadherin" evidence="14">
    <location>
        <begin position="217"/>
        <end position="326"/>
    </location>
</feature>
<dbReference type="Pfam" id="PF00028">
    <property type="entry name" value="Cadherin"/>
    <property type="match status" value="10"/>
</dbReference>
<dbReference type="EMBL" id="JASPKY010000004">
    <property type="protein sequence ID" value="KAK9754965.1"/>
    <property type="molecule type" value="Genomic_DNA"/>
</dbReference>
<keyword evidence="4" id="KW-0479">Metal-binding</keyword>